<evidence type="ECO:0000256" key="4">
    <source>
        <dbReference type="ARBA" id="ARBA00022842"/>
    </source>
</evidence>
<dbReference type="GO" id="GO:0000287">
    <property type="term" value="F:magnesium ion binding"/>
    <property type="evidence" value="ECO:0007669"/>
    <property type="project" value="UniProtKB-UniRule"/>
</dbReference>
<dbReference type="HAMAP" id="MF_00917">
    <property type="entry name" value="QueE"/>
    <property type="match status" value="1"/>
</dbReference>
<dbReference type="InterPro" id="IPR007197">
    <property type="entry name" value="rSAM"/>
</dbReference>
<dbReference type="PANTHER" id="PTHR42836:SF1">
    <property type="entry name" value="7-CARBOXY-7-DEAZAGUANINE SYNTHASE"/>
    <property type="match status" value="1"/>
</dbReference>
<comment type="cofactor">
    <cofactor evidence="8">
        <name>S-adenosyl-L-methionine</name>
        <dbReference type="ChEBI" id="CHEBI:59789"/>
    </cofactor>
    <text evidence="8">Binds 1 S-adenosyl-L-methionine per subunit.</text>
</comment>
<comment type="cofactor">
    <cofactor evidence="8">
        <name>[4Fe-4S] cluster</name>
        <dbReference type="ChEBI" id="CHEBI:49883"/>
    </cofactor>
    <text evidence="8">Binds 1 [4Fe-4S] cluster. The cluster is coordinated with 3 cysteines and an exchangeable S-adenosyl-L-methionine.</text>
</comment>
<comment type="caution">
    <text evidence="8">Lacks conserved residue(s) required for the propagation of feature annotation.</text>
</comment>
<evidence type="ECO:0000256" key="1">
    <source>
        <dbReference type="ARBA" id="ARBA00022485"/>
    </source>
</evidence>
<proteinExistence type="inferred from homology"/>
<name>A0A502GUE8_9BACT</name>
<sequence length="218" mass="23759">MSAVTDLLAALPILHQPTTGALLPVMEQFYTIQGEGFNTGRAAYFIRLGGCDVGCVWCDVKESWDADAHPRQAVGALVAAAAAFPGRNVVITGGEPLMHDCAPLTGALQAAGFQTWIETSGAHPLSGSWDWICVSPKKFKAPRPDVLAHADELKIIVFNDSDFAWAEEHAALVPATTRLYLQPEWSRAARMTPALIDYVKAHPRWQVSLQTHKYLDIP</sequence>
<evidence type="ECO:0000313" key="11">
    <source>
        <dbReference type="Proteomes" id="UP000317646"/>
    </source>
</evidence>
<keyword evidence="11" id="KW-1185">Reference proteome</keyword>
<feature type="binding site" evidence="8">
    <location>
        <begin position="135"/>
        <end position="137"/>
    </location>
    <ligand>
        <name>S-adenosyl-L-methionine</name>
        <dbReference type="ChEBI" id="CHEBI:59789"/>
    </ligand>
</feature>
<dbReference type="GO" id="GO:0008616">
    <property type="term" value="P:tRNA queuosine(34) biosynthetic process"/>
    <property type="evidence" value="ECO:0007669"/>
    <property type="project" value="UniProtKB-UniRule"/>
</dbReference>
<dbReference type="RefSeq" id="WP_140466499.1">
    <property type="nucleotide sequence ID" value="NZ_RCYZ01000004.1"/>
</dbReference>
<feature type="binding site" evidence="8">
    <location>
        <position position="94"/>
    </location>
    <ligand>
        <name>S-adenosyl-L-methionine</name>
        <dbReference type="ChEBI" id="CHEBI:59789"/>
    </ligand>
</feature>
<keyword evidence="4 8" id="KW-0460">Magnesium</keyword>
<dbReference type="InterPro" id="IPR013785">
    <property type="entry name" value="Aldolase_TIM"/>
</dbReference>
<feature type="domain" description="Radical SAM core" evidence="9">
    <location>
        <begin position="38"/>
        <end position="218"/>
    </location>
</feature>
<feature type="binding site" evidence="8">
    <location>
        <position position="47"/>
    </location>
    <ligand>
        <name>substrate</name>
    </ligand>
</feature>
<feature type="binding site" evidence="8">
    <location>
        <position position="58"/>
    </location>
    <ligand>
        <name>[4Fe-4S] cluster</name>
        <dbReference type="ChEBI" id="CHEBI:49883"/>
        <note>4Fe-4S-S-AdoMet</note>
    </ligand>
</feature>
<gene>
    <name evidence="8" type="primary">queE</name>
    <name evidence="10" type="ORF">EAH73_10675</name>
</gene>
<evidence type="ECO:0000256" key="3">
    <source>
        <dbReference type="ARBA" id="ARBA00022723"/>
    </source>
</evidence>
<feature type="binding site" evidence="8">
    <location>
        <position position="55"/>
    </location>
    <ligand>
        <name>[4Fe-4S] cluster</name>
        <dbReference type="ChEBI" id="CHEBI:49883"/>
        <note>4Fe-4S-S-AdoMet</note>
    </ligand>
</feature>
<evidence type="ECO:0000256" key="2">
    <source>
        <dbReference type="ARBA" id="ARBA00022691"/>
    </source>
</evidence>
<keyword evidence="2 8" id="KW-0949">S-adenosyl-L-methionine</keyword>
<dbReference type="EMBL" id="RCYZ01000004">
    <property type="protein sequence ID" value="TPG65849.1"/>
    <property type="molecule type" value="Genomic_DNA"/>
</dbReference>
<evidence type="ECO:0000259" key="9">
    <source>
        <dbReference type="PROSITE" id="PS51918"/>
    </source>
</evidence>
<dbReference type="InterPro" id="IPR058240">
    <property type="entry name" value="rSAM_sf"/>
</dbReference>
<dbReference type="SUPFAM" id="SSF102114">
    <property type="entry name" value="Radical SAM enzymes"/>
    <property type="match status" value="1"/>
</dbReference>
<keyword evidence="7 8" id="KW-0456">Lyase</keyword>
<evidence type="ECO:0000313" key="10">
    <source>
        <dbReference type="EMBL" id="TPG65849.1"/>
    </source>
</evidence>
<evidence type="ECO:0000256" key="6">
    <source>
        <dbReference type="ARBA" id="ARBA00023014"/>
    </source>
</evidence>
<dbReference type="SFLD" id="SFLDS00029">
    <property type="entry name" value="Radical_SAM"/>
    <property type="match status" value="1"/>
</dbReference>
<protein>
    <recommendedName>
        <fullName evidence="8">7-carboxy-7-deazaguanine synthase</fullName>
        <shortName evidence="8">CDG synthase</shortName>
        <ecNumber evidence="8">4.3.99.3</ecNumber>
    </recommendedName>
    <alternativeName>
        <fullName evidence="8">Queuosine biosynthesis protein QueE</fullName>
    </alternativeName>
</protein>
<dbReference type="Gene3D" id="3.20.20.70">
    <property type="entry name" value="Aldolase class I"/>
    <property type="match status" value="1"/>
</dbReference>
<keyword evidence="1 8" id="KW-0004">4Fe-4S</keyword>
<dbReference type="PROSITE" id="PS51918">
    <property type="entry name" value="RADICAL_SAM"/>
    <property type="match status" value="1"/>
</dbReference>
<dbReference type="UniPathway" id="UPA00391"/>
<organism evidence="10 11">
    <name type="scientific">Hymenobacter nivis</name>
    <dbReference type="NCBI Taxonomy" id="1850093"/>
    <lineage>
        <taxon>Bacteria</taxon>
        <taxon>Pseudomonadati</taxon>
        <taxon>Bacteroidota</taxon>
        <taxon>Cytophagia</taxon>
        <taxon>Cytophagales</taxon>
        <taxon>Hymenobacteraceae</taxon>
        <taxon>Hymenobacter</taxon>
    </lineage>
</organism>
<comment type="function">
    <text evidence="8">Catalyzes the complex heterocyclic radical-mediated conversion of 6-carboxy-5,6,7,8-tetrahydropterin (CPH4) to 7-carboxy-7-deazaguanine (CDG), a step common to the biosynthetic pathways of all 7-deazapurine-containing compounds.</text>
</comment>
<keyword evidence="8" id="KW-0671">Queuosine biosynthesis</keyword>
<evidence type="ECO:0000256" key="7">
    <source>
        <dbReference type="ARBA" id="ARBA00023239"/>
    </source>
</evidence>
<reference evidence="10 11" key="1">
    <citation type="journal article" date="2019" name="Environ. Microbiol.">
        <title>Species interactions and distinct microbial communities in high Arctic permafrost affected cryosols are associated with the CH4 and CO2 gas fluxes.</title>
        <authorList>
            <person name="Altshuler I."/>
            <person name="Hamel J."/>
            <person name="Turney S."/>
            <person name="Magnuson E."/>
            <person name="Levesque R."/>
            <person name="Greer C."/>
            <person name="Whyte L.G."/>
        </authorList>
    </citation>
    <scope>NUCLEOTIDE SEQUENCE [LARGE SCALE GENOMIC DNA]</scope>
    <source>
        <strain evidence="10 11">S9.2P</strain>
    </source>
</reference>
<dbReference type="GO" id="GO:1904047">
    <property type="term" value="F:S-adenosyl-L-methionine binding"/>
    <property type="evidence" value="ECO:0007669"/>
    <property type="project" value="UniProtKB-UniRule"/>
</dbReference>
<dbReference type="GO" id="GO:0051539">
    <property type="term" value="F:4 iron, 4 sulfur cluster binding"/>
    <property type="evidence" value="ECO:0007669"/>
    <property type="project" value="UniProtKB-UniRule"/>
</dbReference>
<dbReference type="GO" id="GO:0016840">
    <property type="term" value="F:carbon-nitrogen lyase activity"/>
    <property type="evidence" value="ECO:0007669"/>
    <property type="project" value="UniProtKB-UniRule"/>
</dbReference>
<dbReference type="AlphaFoldDB" id="A0A502GUE8"/>
<evidence type="ECO:0000256" key="8">
    <source>
        <dbReference type="HAMAP-Rule" id="MF_00917"/>
    </source>
</evidence>
<keyword evidence="6 8" id="KW-0411">Iron-sulfur</keyword>
<comment type="pathway">
    <text evidence="8">Purine metabolism; 7-cyano-7-deazaguanine biosynthesis.</text>
</comment>
<dbReference type="PIRSF" id="PIRSF000370">
    <property type="entry name" value="QueE"/>
    <property type="match status" value="1"/>
</dbReference>
<dbReference type="InterPro" id="IPR024924">
    <property type="entry name" value="7-CO-7-deazaguanine_synth-like"/>
</dbReference>
<feature type="binding site" evidence="8">
    <location>
        <begin position="32"/>
        <end position="34"/>
    </location>
    <ligand>
        <name>substrate</name>
    </ligand>
</feature>
<feature type="binding site" evidence="8">
    <location>
        <position position="92"/>
    </location>
    <ligand>
        <name>substrate</name>
    </ligand>
</feature>
<accession>A0A502GUE8</accession>
<comment type="similarity">
    <text evidence="8">Belongs to the radical SAM superfamily. 7-carboxy-7-deazaguanine synthase family.</text>
</comment>
<keyword evidence="3 8" id="KW-0479">Metal-binding</keyword>
<dbReference type="OrthoDB" id="9792276at2"/>
<comment type="cofactor">
    <cofactor evidence="8">
        <name>Mg(2+)</name>
        <dbReference type="ChEBI" id="CHEBI:18420"/>
    </cofactor>
</comment>
<comment type="catalytic activity">
    <reaction evidence="8">
        <text>6-carboxy-5,6,7,8-tetrahydropterin + H(+) = 7-carboxy-7-carbaguanine + NH4(+)</text>
        <dbReference type="Rhea" id="RHEA:27974"/>
        <dbReference type="ChEBI" id="CHEBI:15378"/>
        <dbReference type="ChEBI" id="CHEBI:28938"/>
        <dbReference type="ChEBI" id="CHEBI:61032"/>
        <dbReference type="ChEBI" id="CHEBI:61036"/>
        <dbReference type="EC" id="4.3.99.3"/>
    </reaction>
</comment>
<dbReference type="PANTHER" id="PTHR42836">
    <property type="entry name" value="7-CARBOXY-7-DEAZAGUANINE SYNTHASE"/>
    <property type="match status" value="1"/>
</dbReference>
<dbReference type="EC" id="4.3.99.3" evidence="8"/>
<feature type="binding site" evidence="8">
    <location>
        <begin position="57"/>
        <end position="59"/>
    </location>
    <ligand>
        <name>S-adenosyl-L-methionine</name>
        <dbReference type="ChEBI" id="CHEBI:59789"/>
    </ligand>
</feature>
<dbReference type="Proteomes" id="UP000317646">
    <property type="component" value="Unassembled WGS sequence"/>
</dbReference>
<feature type="binding site" evidence="8">
    <location>
        <position position="51"/>
    </location>
    <ligand>
        <name>[4Fe-4S] cluster</name>
        <dbReference type="ChEBI" id="CHEBI:49883"/>
        <note>4Fe-4S-S-AdoMet</note>
    </ligand>
</feature>
<keyword evidence="5 8" id="KW-0408">Iron</keyword>
<comment type="caution">
    <text evidence="10">The sequence shown here is derived from an EMBL/GenBank/DDBJ whole genome shotgun (WGS) entry which is preliminary data.</text>
</comment>
<feature type="binding site" evidence="8">
    <location>
        <position position="218"/>
    </location>
    <ligand>
        <name>substrate</name>
    </ligand>
</feature>
<evidence type="ECO:0000256" key="5">
    <source>
        <dbReference type="ARBA" id="ARBA00023004"/>
    </source>
</evidence>
<comment type="subunit">
    <text evidence="8">Homodimer.</text>
</comment>